<dbReference type="PANTHER" id="PTHR45985">
    <property type="match status" value="1"/>
</dbReference>
<dbReference type="SUPFAM" id="SSF88713">
    <property type="entry name" value="Glycoside hydrolase/deacetylase"/>
    <property type="match status" value="1"/>
</dbReference>
<feature type="domain" description="NodB homology" evidence="1">
    <location>
        <begin position="38"/>
        <end position="148"/>
    </location>
</feature>
<sequence length="368" mass="42238">MDLAFCRTASAQGRFLDSQLTLKDPRTGRDIPGGLVKEATPQMVILTFDDPITDRTINVFKSLFDGRFRNPNGCPIRATFFVSHEWNNYDQTQWLYAHGQEIAVNSISHEPMNGKSRTDWAREMDGLRRTLQEFSYVNPKDVVGLRAPQFALGGDNQFAMMRDYNFSYDNSLALSEGVFWPQTLDHRTPWNCGEQFCNSRSHPGVWQFPLYQMQGNNGQKGIMLRAVLKYNDTKESVYQMLQKNFQKHSPTRAPFVVPMDTDFLTFLTDSQSVNAIEQFLTEILKRKDVYVVSMAQALDWLRSPTPLSQMRHFRPWSDCRSVASRRYVQPCESPSKCTFSTPDGPRSFRICGSCPRSYPTARDPTGRL</sequence>
<evidence type="ECO:0000313" key="2">
    <source>
        <dbReference type="EMBL" id="TKR80828.1"/>
    </source>
</evidence>
<dbReference type="AlphaFoldDB" id="A0A4U5NDB1"/>
<dbReference type="Pfam" id="PF01522">
    <property type="entry name" value="Polysacc_deac_1"/>
    <property type="match status" value="1"/>
</dbReference>
<dbReference type="Proteomes" id="UP000298663">
    <property type="component" value="Unassembled WGS sequence"/>
</dbReference>
<name>A0A4U5NDB1_STECR</name>
<dbReference type="GO" id="GO:0005975">
    <property type="term" value="P:carbohydrate metabolic process"/>
    <property type="evidence" value="ECO:0007669"/>
    <property type="project" value="InterPro"/>
</dbReference>
<dbReference type="InterPro" id="IPR002509">
    <property type="entry name" value="NODB_dom"/>
</dbReference>
<dbReference type="GO" id="GO:0016810">
    <property type="term" value="F:hydrolase activity, acting on carbon-nitrogen (but not peptide) bonds"/>
    <property type="evidence" value="ECO:0007669"/>
    <property type="project" value="InterPro"/>
</dbReference>
<keyword evidence="3" id="KW-1185">Reference proteome</keyword>
<proteinExistence type="predicted"/>
<dbReference type="Gene3D" id="3.20.20.370">
    <property type="entry name" value="Glycoside hydrolase/deacetylase"/>
    <property type="match status" value="1"/>
</dbReference>
<dbReference type="OrthoDB" id="504708at2759"/>
<reference evidence="2 3" key="1">
    <citation type="journal article" date="2015" name="Genome Biol.">
        <title>Comparative genomics of Steinernema reveals deeply conserved gene regulatory networks.</title>
        <authorList>
            <person name="Dillman A.R."/>
            <person name="Macchietto M."/>
            <person name="Porter C.F."/>
            <person name="Rogers A."/>
            <person name="Williams B."/>
            <person name="Antoshechkin I."/>
            <person name="Lee M.M."/>
            <person name="Goodwin Z."/>
            <person name="Lu X."/>
            <person name="Lewis E.E."/>
            <person name="Goodrich-Blair H."/>
            <person name="Stock S.P."/>
            <person name="Adams B.J."/>
            <person name="Sternberg P.W."/>
            <person name="Mortazavi A."/>
        </authorList>
    </citation>
    <scope>NUCLEOTIDE SEQUENCE [LARGE SCALE GENOMIC DNA]</scope>
    <source>
        <strain evidence="2 3">ALL</strain>
    </source>
</reference>
<dbReference type="EMBL" id="AZBU02000004">
    <property type="protein sequence ID" value="TKR80828.1"/>
    <property type="molecule type" value="Genomic_DNA"/>
</dbReference>
<gene>
    <name evidence="2" type="ORF">L596_014830</name>
</gene>
<dbReference type="PANTHER" id="PTHR45985:SF3">
    <property type="entry name" value="CHITIN DEACETYLASE-LIKE 4"/>
    <property type="match status" value="1"/>
</dbReference>
<reference evidence="2 3" key="2">
    <citation type="journal article" date="2019" name="G3 (Bethesda)">
        <title>Hybrid Assembly of the Genome of the Entomopathogenic Nematode Steinernema carpocapsae Identifies the X-Chromosome.</title>
        <authorList>
            <person name="Serra L."/>
            <person name="Macchietto M."/>
            <person name="Macias-Munoz A."/>
            <person name="McGill C.J."/>
            <person name="Rodriguez I.M."/>
            <person name="Rodriguez B."/>
            <person name="Murad R."/>
            <person name="Mortazavi A."/>
        </authorList>
    </citation>
    <scope>NUCLEOTIDE SEQUENCE [LARGE SCALE GENOMIC DNA]</scope>
    <source>
        <strain evidence="2 3">ALL</strain>
    </source>
</reference>
<protein>
    <recommendedName>
        <fullName evidence="1">NodB homology domain-containing protein</fullName>
    </recommendedName>
</protein>
<dbReference type="InterPro" id="IPR011330">
    <property type="entry name" value="Glyco_hydro/deAcase_b/a-brl"/>
</dbReference>
<comment type="caution">
    <text evidence="2">The sequence shown here is derived from an EMBL/GenBank/DDBJ whole genome shotgun (WGS) entry which is preliminary data.</text>
</comment>
<evidence type="ECO:0000313" key="3">
    <source>
        <dbReference type="Proteomes" id="UP000298663"/>
    </source>
</evidence>
<dbReference type="InterPro" id="IPR052740">
    <property type="entry name" value="CE4"/>
</dbReference>
<evidence type="ECO:0000259" key="1">
    <source>
        <dbReference type="Pfam" id="PF01522"/>
    </source>
</evidence>
<accession>A0A4U5NDB1</accession>
<dbReference type="STRING" id="34508.A0A4U5NDB1"/>
<organism evidence="2 3">
    <name type="scientific">Steinernema carpocapsae</name>
    <name type="common">Entomopathogenic nematode</name>
    <dbReference type="NCBI Taxonomy" id="34508"/>
    <lineage>
        <taxon>Eukaryota</taxon>
        <taxon>Metazoa</taxon>
        <taxon>Ecdysozoa</taxon>
        <taxon>Nematoda</taxon>
        <taxon>Chromadorea</taxon>
        <taxon>Rhabditida</taxon>
        <taxon>Tylenchina</taxon>
        <taxon>Panagrolaimomorpha</taxon>
        <taxon>Strongyloidoidea</taxon>
        <taxon>Steinernematidae</taxon>
        <taxon>Steinernema</taxon>
    </lineage>
</organism>